<evidence type="ECO:0000313" key="2">
    <source>
        <dbReference type="EMBL" id="KAF1836202.1"/>
    </source>
</evidence>
<feature type="region of interest" description="Disordered" evidence="1">
    <location>
        <begin position="1"/>
        <end position="39"/>
    </location>
</feature>
<keyword evidence="3" id="KW-1185">Reference proteome</keyword>
<proteinExistence type="predicted"/>
<sequence>MARRPAAQKAPRKSPRLDSGFASDGNTEITTSGPATPASATYSAIRRKLSLPAFSNTKWDFGISKAFRQENKLQLRQPKGFPIIPLPQTLARARAEAEAEAEAEARAAFEKLHEPGFEIYEDPGNDGDVDTTTSVDNTAEELSSEINSPNHMPMVWTARRSVRIAKAVQPLYAQSDEESVVEGSKKRKGGRGCTWASKQKKVNQTKKAKKEKKAC</sequence>
<name>A0A6A5KKH6_9PLEO</name>
<evidence type="ECO:0000256" key="1">
    <source>
        <dbReference type="SAM" id="MobiDB-lite"/>
    </source>
</evidence>
<feature type="region of interest" description="Disordered" evidence="1">
    <location>
        <begin position="173"/>
        <end position="215"/>
    </location>
</feature>
<dbReference type="Proteomes" id="UP000800040">
    <property type="component" value="Unassembled WGS sequence"/>
</dbReference>
<protein>
    <submittedName>
        <fullName evidence="2">Uncharacterized protein</fullName>
    </submittedName>
</protein>
<reference evidence="2" key="1">
    <citation type="submission" date="2020-01" db="EMBL/GenBank/DDBJ databases">
        <authorList>
            <consortium name="DOE Joint Genome Institute"/>
            <person name="Haridas S."/>
            <person name="Albert R."/>
            <person name="Binder M."/>
            <person name="Bloem J."/>
            <person name="Labutti K."/>
            <person name="Salamov A."/>
            <person name="Andreopoulos B."/>
            <person name="Baker S.E."/>
            <person name="Barry K."/>
            <person name="Bills G."/>
            <person name="Bluhm B.H."/>
            <person name="Cannon C."/>
            <person name="Castanera R."/>
            <person name="Culley D.E."/>
            <person name="Daum C."/>
            <person name="Ezra D."/>
            <person name="Gonzalez J.B."/>
            <person name="Henrissat B."/>
            <person name="Kuo A."/>
            <person name="Liang C."/>
            <person name="Lipzen A."/>
            <person name="Lutzoni F."/>
            <person name="Magnuson J."/>
            <person name="Mondo S."/>
            <person name="Nolan M."/>
            <person name="Ohm R."/>
            <person name="Pangilinan J."/>
            <person name="Park H.-J."/>
            <person name="Ramirez L."/>
            <person name="Alfaro M."/>
            <person name="Sun H."/>
            <person name="Tritt A."/>
            <person name="Yoshinaga Y."/>
            <person name="Zwiers L.-H."/>
            <person name="Turgeon B.G."/>
            <person name="Goodwin S.B."/>
            <person name="Spatafora J.W."/>
            <person name="Crous P.W."/>
            <person name="Grigoriev I.V."/>
        </authorList>
    </citation>
    <scope>NUCLEOTIDE SEQUENCE</scope>
    <source>
        <strain evidence="2">P77</strain>
    </source>
</reference>
<feature type="compositionally biased region" description="Low complexity" evidence="1">
    <location>
        <begin position="30"/>
        <end position="39"/>
    </location>
</feature>
<dbReference type="EMBL" id="ML975276">
    <property type="protein sequence ID" value="KAF1836202.1"/>
    <property type="molecule type" value="Genomic_DNA"/>
</dbReference>
<organism evidence="2 3">
    <name type="scientific">Decorospora gaudefroyi</name>
    <dbReference type="NCBI Taxonomy" id="184978"/>
    <lineage>
        <taxon>Eukaryota</taxon>
        <taxon>Fungi</taxon>
        <taxon>Dikarya</taxon>
        <taxon>Ascomycota</taxon>
        <taxon>Pezizomycotina</taxon>
        <taxon>Dothideomycetes</taxon>
        <taxon>Pleosporomycetidae</taxon>
        <taxon>Pleosporales</taxon>
        <taxon>Pleosporineae</taxon>
        <taxon>Pleosporaceae</taxon>
        <taxon>Decorospora</taxon>
    </lineage>
</organism>
<dbReference type="AlphaFoldDB" id="A0A6A5KKH6"/>
<gene>
    <name evidence="2" type="ORF">BDW02DRAFT_578128</name>
</gene>
<evidence type="ECO:0000313" key="3">
    <source>
        <dbReference type="Proteomes" id="UP000800040"/>
    </source>
</evidence>
<feature type="compositionally biased region" description="Basic residues" evidence="1">
    <location>
        <begin position="198"/>
        <end position="215"/>
    </location>
</feature>
<accession>A0A6A5KKH6</accession>
<dbReference type="OrthoDB" id="3685826at2759"/>